<comment type="caution">
    <text evidence="6">The sequence shown here is derived from an EMBL/GenBank/DDBJ whole genome shotgun (WGS) entry which is preliminary data.</text>
</comment>
<dbReference type="Gene3D" id="3.50.50.60">
    <property type="entry name" value="FAD/NAD(P)-binding domain"/>
    <property type="match status" value="2"/>
</dbReference>
<dbReference type="PANTHER" id="PTHR46972">
    <property type="entry name" value="MONOOXYGENASE ASQM-RELATED"/>
    <property type="match status" value="1"/>
</dbReference>
<dbReference type="GO" id="GO:0004497">
    <property type="term" value="F:monooxygenase activity"/>
    <property type="evidence" value="ECO:0007669"/>
    <property type="project" value="UniProtKB-KW"/>
</dbReference>
<evidence type="ECO:0000259" key="5">
    <source>
        <dbReference type="Pfam" id="PF01494"/>
    </source>
</evidence>
<dbReference type="PRINTS" id="PR00420">
    <property type="entry name" value="RNGMNOXGNASE"/>
</dbReference>
<evidence type="ECO:0000313" key="6">
    <source>
        <dbReference type="EMBL" id="CAF1275021.1"/>
    </source>
</evidence>
<keyword evidence="3" id="KW-0560">Oxidoreductase</keyword>
<evidence type="ECO:0000313" key="7">
    <source>
        <dbReference type="Proteomes" id="UP000663891"/>
    </source>
</evidence>
<evidence type="ECO:0000256" key="3">
    <source>
        <dbReference type="ARBA" id="ARBA00023002"/>
    </source>
</evidence>
<dbReference type="Proteomes" id="UP000663891">
    <property type="component" value="Unassembled WGS sequence"/>
</dbReference>
<dbReference type="PANTHER" id="PTHR46972:SF1">
    <property type="entry name" value="FAD DEPENDENT OXIDOREDUCTASE DOMAIN-CONTAINING PROTEIN"/>
    <property type="match status" value="1"/>
</dbReference>
<dbReference type="GO" id="GO:0071949">
    <property type="term" value="F:FAD binding"/>
    <property type="evidence" value="ECO:0007669"/>
    <property type="project" value="InterPro"/>
</dbReference>
<keyword evidence="2" id="KW-0274">FAD</keyword>
<keyword evidence="4" id="KW-0503">Monooxygenase</keyword>
<evidence type="ECO:0000256" key="1">
    <source>
        <dbReference type="ARBA" id="ARBA00022630"/>
    </source>
</evidence>
<evidence type="ECO:0000256" key="2">
    <source>
        <dbReference type="ARBA" id="ARBA00022827"/>
    </source>
</evidence>
<dbReference type="AlphaFoldDB" id="A0A815BW66"/>
<proteinExistence type="predicted"/>
<dbReference type="InterPro" id="IPR036188">
    <property type="entry name" value="FAD/NAD-bd_sf"/>
</dbReference>
<keyword evidence="1" id="KW-0285">Flavoprotein</keyword>
<dbReference type="EMBL" id="CAJNON010000462">
    <property type="protein sequence ID" value="CAF1275021.1"/>
    <property type="molecule type" value="Genomic_DNA"/>
</dbReference>
<protein>
    <recommendedName>
        <fullName evidence="5">FAD-binding domain-containing protein</fullName>
    </recommendedName>
</protein>
<feature type="domain" description="FAD-binding" evidence="5">
    <location>
        <begin position="9"/>
        <end position="174"/>
    </location>
</feature>
<dbReference type="SUPFAM" id="SSF51905">
    <property type="entry name" value="FAD/NAD(P)-binding domain"/>
    <property type="match status" value="2"/>
</dbReference>
<accession>A0A815BW66</accession>
<gene>
    <name evidence="6" type="ORF">VCS650_LOCUS29643</name>
</gene>
<reference evidence="6" key="1">
    <citation type="submission" date="2021-02" db="EMBL/GenBank/DDBJ databases">
        <authorList>
            <person name="Nowell W R."/>
        </authorList>
    </citation>
    <scope>NUCLEOTIDE SEQUENCE</scope>
</reference>
<dbReference type="OrthoDB" id="655030at2759"/>
<feature type="domain" description="FAD-binding" evidence="5">
    <location>
        <begin position="371"/>
        <end position="402"/>
    </location>
</feature>
<evidence type="ECO:0000256" key="4">
    <source>
        <dbReference type="ARBA" id="ARBA00023033"/>
    </source>
</evidence>
<organism evidence="6 7">
    <name type="scientific">Adineta steineri</name>
    <dbReference type="NCBI Taxonomy" id="433720"/>
    <lineage>
        <taxon>Eukaryota</taxon>
        <taxon>Metazoa</taxon>
        <taxon>Spiralia</taxon>
        <taxon>Gnathifera</taxon>
        <taxon>Rotifera</taxon>
        <taxon>Eurotatoria</taxon>
        <taxon>Bdelloidea</taxon>
        <taxon>Adinetida</taxon>
        <taxon>Adinetidae</taxon>
        <taxon>Adineta</taxon>
    </lineage>
</organism>
<name>A0A815BW66_9BILA</name>
<dbReference type="InterPro" id="IPR002938">
    <property type="entry name" value="FAD-bd"/>
</dbReference>
<dbReference type="Pfam" id="PF01494">
    <property type="entry name" value="FAD_binding_3"/>
    <property type="match status" value="2"/>
</dbReference>
<sequence>METQDNCFIIAGAGIGGLATALALQRNGLSCQIYERDRDFESRRQGYSLTIQKNGFQALENLGISENVRKLGADSIISGTSTYNSFGEVIFSKPKKHNNKQRFSNFAVARQSLRACLLNELNPDVIHWNKETIRYESIPENAKYIRIIFSDNTSIIARALIGCDGVRSSIRKQMLGDDLNYLGVQSLRACLLNELNPDVIHWNKETIRYESIPENAKYIRIIFSDNTSIIARALIGCDGVRSSIRKQMLGDDLNYLGVWAINGISPHQTNPLILNRTVQILDGKLRLFIKPYSLDKCMWQLTFKVSKDDEIYDQLVQKDFQGLLDKAKFATKDWYEPITKLIHDTPINDIRAGPIYDRDPLENIKKDVECVTMLGDAVHPMSPFKGQGANQALMDAVSLVQYILKYGEDIEKAFIDFETEMLNRSRSYILRSRFAVEFLHTDNALLTENMIEFVHGKLVLK</sequence>